<comment type="caution">
    <text evidence="2">The sequence shown here is derived from an EMBL/GenBank/DDBJ whole genome shotgun (WGS) entry which is preliminary data.</text>
</comment>
<dbReference type="OMA" id="RWLNNVK"/>
<dbReference type="Gramene" id="PRQ59287">
    <property type="protein sequence ID" value="PRQ59287"/>
    <property type="gene ID" value="RchiOBHm_Chr1g0368531"/>
</dbReference>
<dbReference type="Gene3D" id="3.10.280.10">
    <property type="entry name" value="Mitochondrial glycoprotein"/>
    <property type="match status" value="1"/>
</dbReference>
<gene>
    <name evidence="2" type="ORF">RchiOBHm_Chr1g0368531</name>
</gene>
<name>A0A2P6SKS2_ROSCH</name>
<feature type="region of interest" description="Disordered" evidence="1">
    <location>
        <begin position="125"/>
        <end position="144"/>
    </location>
</feature>
<dbReference type="GO" id="GO:0005759">
    <property type="term" value="C:mitochondrial matrix"/>
    <property type="evidence" value="ECO:0007669"/>
    <property type="project" value="InterPro"/>
</dbReference>
<reference evidence="2 3" key="1">
    <citation type="journal article" date="2018" name="Nat. Genet.">
        <title>The Rosa genome provides new insights in the design of modern roses.</title>
        <authorList>
            <person name="Bendahmane M."/>
        </authorList>
    </citation>
    <scope>NUCLEOTIDE SEQUENCE [LARGE SCALE GENOMIC DNA]</scope>
    <source>
        <strain evidence="3">cv. Old Blush</strain>
    </source>
</reference>
<dbReference type="EMBL" id="PDCK01000039">
    <property type="protein sequence ID" value="PRQ59287.1"/>
    <property type="molecule type" value="Genomic_DNA"/>
</dbReference>
<organism evidence="2 3">
    <name type="scientific">Rosa chinensis</name>
    <name type="common">China rose</name>
    <dbReference type="NCBI Taxonomy" id="74649"/>
    <lineage>
        <taxon>Eukaryota</taxon>
        <taxon>Viridiplantae</taxon>
        <taxon>Streptophyta</taxon>
        <taxon>Embryophyta</taxon>
        <taxon>Tracheophyta</taxon>
        <taxon>Spermatophyta</taxon>
        <taxon>Magnoliopsida</taxon>
        <taxon>eudicotyledons</taxon>
        <taxon>Gunneridae</taxon>
        <taxon>Pentapetalae</taxon>
        <taxon>rosids</taxon>
        <taxon>fabids</taxon>
        <taxon>Rosales</taxon>
        <taxon>Rosaceae</taxon>
        <taxon>Rosoideae</taxon>
        <taxon>Rosoideae incertae sedis</taxon>
        <taxon>Rosa</taxon>
    </lineage>
</organism>
<dbReference type="STRING" id="74649.A0A2P6SKS2"/>
<feature type="compositionally biased region" description="Acidic residues" evidence="1">
    <location>
        <begin position="129"/>
        <end position="139"/>
    </location>
</feature>
<dbReference type="FunFam" id="3.10.280.10:FF:000002">
    <property type="entry name" value="Mitochondrial glycoprotein family protein"/>
    <property type="match status" value="1"/>
</dbReference>
<sequence>MAFTSILRRSASSLAPLATRLVRGQRNYHAAVVTAINHSSFAGRKPSSLSPLVPNPRYYSKADDSLLRVIDAEIQCAEETDDQEIEEVPSGFPFKIEDEPGFQTVKLRRTYQDEEIQVEVHMPDLVTGEGEDDDVDDDGNEHANQSSIPLVVSVSKGSGAPILEFSCNAFPDEIAIESLIVKNPDISEDQIAYEGPDFHDLDENLQKSFHKYLEIRGIKPSTTNFLHEYMINKDSREYKNWLKKLKQFVQD</sequence>
<dbReference type="SUPFAM" id="SSF54529">
    <property type="entry name" value="Mitochondrial glycoprotein MAM33-like"/>
    <property type="match status" value="1"/>
</dbReference>
<evidence type="ECO:0000256" key="1">
    <source>
        <dbReference type="SAM" id="MobiDB-lite"/>
    </source>
</evidence>
<evidence type="ECO:0000313" key="2">
    <source>
        <dbReference type="EMBL" id="PRQ59287.1"/>
    </source>
</evidence>
<dbReference type="InterPro" id="IPR036561">
    <property type="entry name" value="MAM33_sf"/>
</dbReference>
<dbReference type="PANTHER" id="PTHR10826:SF41">
    <property type="entry name" value="MITOCHONDRIAL GLYCOPROTEIN FAMILY PROTEIN"/>
    <property type="match status" value="1"/>
</dbReference>
<proteinExistence type="predicted"/>
<dbReference type="AlphaFoldDB" id="A0A2P6SKS2"/>
<evidence type="ECO:0000313" key="3">
    <source>
        <dbReference type="Proteomes" id="UP000238479"/>
    </source>
</evidence>
<dbReference type="InterPro" id="IPR003428">
    <property type="entry name" value="MAM33"/>
</dbReference>
<dbReference type="Proteomes" id="UP000238479">
    <property type="component" value="Chromosome 1"/>
</dbReference>
<dbReference type="OrthoDB" id="278212at2759"/>
<dbReference type="Pfam" id="PF02330">
    <property type="entry name" value="MAM33"/>
    <property type="match status" value="1"/>
</dbReference>
<protein>
    <submittedName>
        <fullName evidence="2">Putative mitochondrial glycoprotein</fullName>
    </submittedName>
</protein>
<keyword evidence="3" id="KW-1185">Reference proteome</keyword>
<accession>A0A2P6SKS2</accession>
<dbReference type="PANTHER" id="PTHR10826">
    <property type="entry name" value="COMPLEMENT COMPONENT 1"/>
    <property type="match status" value="1"/>
</dbReference>